<evidence type="ECO:0000256" key="5">
    <source>
        <dbReference type="ARBA" id="ARBA00022448"/>
    </source>
</evidence>
<keyword evidence="8" id="KW-0811">Translocation</keyword>
<feature type="compositionally biased region" description="Basic and acidic residues" evidence="13">
    <location>
        <begin position="115"/>
        <end position="128"/>
    </location>
</feature>
<evidence type="ECO:0000256" key="2">
    <source>
        <dbReference type="ARBA" id="ARBA00008817"/>
    </source>
</evidence>
<evidence type="ECO:0000256" key="4">
    <source>
        <dbReference type="ARBA" id="ARBA00020721"/>
    </source>
</evidence>
<reference evidence="14 15" key="1">
    <citation type="submission" date="2023-04" db="EMBL/GenBank/DDBJ databases">
        <title>Genome of Basidiobolus ranarum AG-B5.</title>
        <authorList>
            <person name="Stajich J.E."/>
            <person name="Carter-House D."/>
            <person name="Gryganskyi A."/>
        </authorList>
    </citation>
    <scope>NUCLEOTIDE SEQUENCE [LARGE SCALE GENOMIC DNA]</scope>
    <source>
        <strain evidence="14 15">AG-B5</strain>
    </source>
</reference>
<proteinExistence type="inferred from homology"/>
<comment type="similarity">
    <text evidence="2">Belongs to the TIM16/PAM16 family.</text>
</comment>
<evidence type="ECO:0000256" key="10">
    <source>
        <dbReference type="ARBA" id="ARBA00023136"/>
    </source>
</evidence>
<keyword evidence="6" id="KW-0999">Mitochondrion inner membrane</keyword>
<evidence type="ECO:0000256" key="12">
    <source>
        <dbReference type="ARBA" id="ARBA00031407"/>
    </source>
</evidence>
<organism evidence="14 15">
    <name type="scientific">Basidiobolus ranarum</name>
    <dbReference type="NCBI Taxonomy" id="34480"/>
    <lineage>
        <taxon>Eukaryota</taxon>
        <taxon>Fungi</taxon>
        <taxon>Fungi incertae sedis</taxon>
        <taxon>Zoopagomycota</taxon>
        <taxon>Entomophthoromycotina</taxon>
        <taxon>Basidiobolomycetes</taxon>
        <taxon>Basidiobolales</taxon>
        <taxon>Basidiobolaceae</taxon>
        <taxon>Basidiobolus</taxon>
    </lineage>
</organism>
<feature type="region of interest" description="Disordered" evidence="13">
    <location>
        <begin position="115"/>
        <end position="145"/>
    </location>
</feature>
<dbReference type="Pfam" id="PF03656">
    <property type="entry name" value="Pam16"/>
    <property type="match status" value="1"/>
</dbReference>
<evidence type="ECO:0000256" key="8">
    <source>
        <dbReference type="ARBA" id="ARBA00023010"/>
    </source>
</evidence>
<comment type="caution">
    <text evidence="14">The sequence shown here is derived from an EMBL/GenBank/DDBJ whole genome shotgun (WGS) entry which is preliminary data.</text>
</comment>
<evidence type="ECO:0000256" key="13">
    <source>
        <dbReference type="SAM" id="MobiDB-lite"/>
    </source>
</evidence>
<dbReference type="Gene3D" id="1.10.287.110">
    <property type="entry name" value="DnaJ domain"/>
    <property type="match status" value="1"/>
</dbReference>
<dbReference type="InterPro" id="IPR036869">
    <property type="entry name" value="J_dom_sf"/>
</dbReference>
<gene>
    <name evidence="14" type="primary">PAM16_1</name>
    <name evidence="14" type="ORF">K7432_001517</name>
</gene>
<evidence type="ECO:0000256" key="11">
    <source>
        <dbReference type="ARBA" id="ARBA00030422"/>
    </source>
</evidence>
<sequence length="145" mass="15249">MAARVVAQLIVMGSQIVGKAFVAAYKQAAANAARGGGAGAASAKGAAEAATRKGGMTLDEACQILNIKKEAELADIVKNYEHLYKVNDSSVKGSFYLQSKVLRAKERIELERGIKIAAEKPPKPEGEAAAKAAENTSRPEPPQQQ</sequence>
<name>A0ABR2X2W6_9FUNG</name>
<evidence type="ECO:0000256" key="6">
    <source>
        <dbReference type="ARBA" id="ARBA00022792"/>
    </source>
</evidence>
<keyword evidence="15" id="KW-1185">Reference proteome</keyword>
<dbReference type="PANTHER" id="PTHR12388">
    <property type="entry name" value="MITOCHONDRIA ASSOCIATED GRANULOCYTE MACROPHAGE CSF SIGNALING MOLECULE"/>
    <property type="match status" value="1"/>
</dbReference>
<evidence type="ECO:0000313" key="14">
    <source>
        <dbReference type="EMBL" id="KAK9768114.1"/>
    </source>
</evidence>
<protein>
    <recommendedName>
        <fullName evidence="4">Mitochondrial import inner membrane translocase subunit TIM16</fullName>
    </recommendedName>
    <alternativeName>
        <fullName evidence="3">Mitochondrial import inner membrane translocase subunit tim16</fullName>
    </alternativeName>
    <alternativeName>
        <fullName evidence="11 12">Presequence translocated-associated motor subunit PAM16</fullName>
    </alternativeName>
</protein>
<evidence type="ECO:0000256" key="9">
    <source>
        <dbReference type="ARBA" id="ARBA00023128"/>
    </source>
</evidence>
<keyword evidence="10" id="KW-0472">Membrane</keyword>
<dbReference type="Proteomes" id="UP001479436">
    <property type="component" value="Unassembled WGS sequence"/>
</dbReference>
<evidence type="ECO:0000313" key="15">
    <source>
        <dbReference type="Proteomes" id="UP001479436"/>
    </source>
</evidence>
<dbReference type="PANTHER" id="PTHR12388:SF0">
    <property type="entry name" value="MITOCHONDRIAL IMPORT INNER MEMBRANE TRANSLOCASE SUBUNIT TIM16"/>
    <property type="match status" value="1"/>
</dbReference>
<evidence type="ECO:0000256" key="1">
    <source>
        <dbReference type="ARBA" id="ARBA00004637"/>
    </source>
</evidence>
<dbReference type="InterPro" id="IPR005341">
    <property type="entry name" value="Tim16"/>
</dbReference>
<comment type="subcellular location">
    <subcellularLocation>
        <location evidence="1">Mitochondrion inner membrane</location>
        <topology evidence="1">Peripheral membrane protein</topology>
    </subcellularLocation>
</comment>
<evidence type="ECO:0000256" key="3">
    <source>
        <dbReference type="ARBA" id="ARBA00013571"/>
    </source>
</evidence>
<keyword evidence="5" id="KW-0813">Transport</keyword>
<keyword evidence="7" id="KW-0653">Protein transport</keyword>
<evidence type="ECO:0000256" key="7">
    <source>
        <dbReference type="ARBA" id="ARBA00022927"/>
    </source>
</evidence>
<accession>A0ABR2X2W6</accession>
<dbReference type="EMBL" id="JASJQH010000034">
    <property type="protein sequence ID" value="KAK9768114.1"/>
    <property type="molecule type" value="Genomic_DNA"/>
</dbReference>
<keyword evidence="9" id="KW-0496">Mitochondrion</keyword>